<dbReference type="InterPro" id="IPR018876">
    <property type="entry name" value="Phage_P22_antirepressor_C"/>
</dbReference>
<dbReference type="RefSeq" id="WP_074021714.1">
    <property type="nucleotide sequence ID" value="NZ_CAWMWP010000068.1"/>
</dbReference>
<feature type="domain" description="Antirepressor protein ant N-terminal" evidence="1">
    <location>
        <begin position="14"/>
        <end position="124"/>
    </location>
</feature>
<dbReference type="PRINTS" id="PR01994">
    <property type="entry name" value="ANTIREPRESSR"/>
</dbReference>
<accession>A0A1Q5TM04</accession>
<dbReference type="InterPro" id="IPR018875">
    <property type="entry name" value="Antirepressor_Ant_N"/>
</dbReference>
<protein>
    <submittedName>
        <fullName evidence="3">Antirepressor</fullName>
    </submittedName>
</protein>
<comment type="caution">
    <text evidence="3">The sequence shown here is derived from an EMBL/GenBank/DDBJ whole genome shotgun (WGS) entry which is preliminary data.</text>
</comment>
<reference evidence="3 4" key="1">
    <citation type="submission" date="2016-09" db="EMBL/GenBank/DDBJ databases">
        <title>Xenorhabdus thuongxuanensis sp. nov. and Xenorhabdus eapokensis sp. nov., isolated from Steinernema species.</title>
        <authorList>
            <person name="Kaempfer P."/>
            <person name="Tobias N.J."/>
            <person name="Phan Ke L."/>
            <person name="Bode H.B."/>
            <person name="Glaeser S.P."/>
        </authorList>
    </citation>
    <scope>NUCLEOTIDE SEQUENCE [LARGE SCALE GENOMIC DNA]</scope>
    <source>
        <strain evidence="3 4">30TX1</strain>
    </source>
</reference>
<dbReference type="Pfam" id="PF10548">
    <property type="entry name" value="P22_AR_C"/>
    <property type="match status" value="1"/>
</dbReference>
<proteinExistence type="predicted"/>
<name>A0A1Q5TM04_9GAMM</name>
<sequence>MSIIAIKSASKTINVPFYGADLYVVNYNGEPYVPMKPIVEGMGIAWEAQFSKLKQRVKSTITEIVIVAADGKERNMICLALRKLAGWLATISPNKVKASIRDKVIRYQEECDDVLYEYWTTGEVKAKTTTQDRTPLRGLVNTLMGKYGVSNKKLFQMIHHEFGVGHINELTNDQLPSAIEYLAIKAIEGEFLGKETLPAPEVKQQIPDDDLQNLCWLWQHSLNMARYMIDVEPMLKVAEHKLAGEYYSYPRNAIKCANSVRRILEKATEHIQIKPVQKDNWKVLHKLRIPNCPF</sequence>
<feature type="domain" description="Bacteriophage P22 antirepressor protein C-terminal" evidence="2">
    <location>
        <begin position="203"/>
        <end position="271"/>
    </location>
</feature>
<dbReference type="Proteomes" id="UP000186277">
    <property type="component" value="Unassembled WGS sequence"/>
</dbReference>
<dbReference type="Pfam" id="PF10547">
    <property type="entry name" value="P22_AR_N"/>
    <property type="match status" value="1"/>
</dbReference>
<dbReference type="AlphaFoldDB" id="A0A1Q5TM04"/>
<keyword evidence="4" id="KW-1185">Reference proteome</keyword>
<evidence type="ECO:0000313" key="3">
    <source>
        <dbReference type="EMBL" id="OKP01255.1"/>
    </source>
</evidence>
<evidence type="ECO:0000313" key="4">
    <source>
        <dbReference type="Proteomes" id="UP000186277"/>
    </source>
</evidence>
<dbReference type="EMBL" id="MKGR01000042">
    <property type="protein sequence ID" value="OKP01255.1"/>
    <property type="molecule type" value="Genomic_DNA"/>
</dbReference>
<evidence type="ECO:0000259" key="1">
    <source>
        <dbReference type="Pfam" id="PF10547"/>
    </source>
</evidence>
<evidence type="ECO:0000259" key="2">
    <source>
        <dbReference type="Pfam" id="PF10548"/>
    </source>
</evidence>
<organism evidence="3 4">
    <name type="scientific">Xenorhabdus thuongxuanensis</name>
    <dbReference type="NCBI Taxonomy" id="1873484"/>
    <lineage>
        <taxon>Bacteria</taxon>
        <taxon>Pseudomonadati</taxon>
        <taxon>Pseudomonadota</taxon>
        <taxon>Gammaproteobacteria</taxon>
        <taxon>Enterobacterales</taxon>
        <taxon>Morganellaceae</taxon>
        <taxon>Xenorhabdus</taxon>
    </lineage>
</organism>
<dbReference type="OrthoDB" id="1042522at2"/>
<gene>
    <name evidence="3" type="ORF">Xentx_03428</name>
</gene>